<feature type="region of interest" description="Disordered" evidence="1">
    <location>
        <begin position="1"/>
        <end position="20"/>
    </location>
</feature>
<dbReference type="AlphaFoldDB" id="A0A9K3M2T4"/>
<comment type="caution">
    <text evidence="2">The sequence shown here is derived from an EMBL/GenBank/DDBJ whole genome shotgun (WGS) entry which is preliminary data.</text>
</comment>
<reference evidence="2" key="2">
    <citation type="submission" date="2021-04" db="EMBL/GenBank/DDBJ databases">
        <authorList>
            <person name="Podell S."/>
        </authorList>
    </citation>
    <scope>NUCLEOTIDE SEQUENCE</scope>
    <source>
        <strain evidence="2">Hildebrandi</strain>
    </source>
</reference>
<evidence type="ECO:0000313" key="3">
    <source>
        <dbReference type="Proteomes" id="UP000693970"/>
    </source>
</evidence>
<gene>
    <name evidence="2" type="ORF">IV203_019581</name>
</gene>
<protein>
    <submittedName>
        <fullName evidence="2">Uncharacterized protein</fullName>
    </submittedName>
</protein>
<evidence type="ECO:0000313" key="2">
    <source>
        <dbReference type="EMBL" id="KAG7371011.1"/>
    </source>
</evidence>
<organism evidence="2 3">
    <name type="scientific">Nitzschia inconspicua</name>
    <dbReference type="NCBI Taxonomy" id="303405"/>
    <lineage>
        <taxon>Eukaryota</taxon>
        <taxon>Sar</taxon>
        <taxon>Stramenopiles</taxon>
        <taxon>Ochrophyta</taxon>
        <taxon>Bacillariophyta</taxon>
        <taxon>Bacillariophyceae</taxon>
        <taxon>Bacillariophycidae</taxon>
        <taxon>Bacillariales</taxon>
        <taxon>Bacillariaceae</taxon>
        <taxon>Nitzschia</taxon>
    </lineage>
</organism>
<dbReference type="Proteomes" id="UP000693970">
    <property type="component" value="Unassembled WGS sequence"/>
</dbReference>
<accession>A0A9K3M2T4</accession>
<keyword evidence="3" id="KW-1185">Reference proteome</keyword>
<sequence>MTITTPASGPLSPHIDCNDKPKQKRRLLLEGFSSKPTPPTLNHDKFCGNRTSSFTPQPVNRHSCDTESMLQAQVAPHRRRKCSRSVSFSPTRVEIESLHYKDYTAEEFHATWYTNREWDAMKQERRALIKRMDNINKINWEHLERSDVCVRGLESKTDIARIHRYAELAAVVAAVLDAQKLHIRRGVSDAQAIADVCEMHTRQSTVQARHQGLKDAIMAGRRC</sequence>
<proteinExistence type="predicted"/>
<name>A0A9K3M2T4_9STRA</name>
<dbReference type="EMBL" id="JAGRRH010000004">
    <property type="protein sequence ID" value="KAG7371011.1"/>
    <property type="molecule type" value="Genomic_DNA"/>
</dbReference>
<evidence type="ECO:0000256" key="1">
    <source>
        <dbReference type="SAM" id="MobiDB-lite"/>
    </source>
</evidence>
<reference evidence="2" key="1">
    <citation type="journal article" date="2021" name="Sci. Rep.">
        <title>Diploid genomic architecture of Nitzschia inconspicua, an elite biomass production diatom.</title>
        <authorList>
            <person name="Oliver A."/>
            <person name="Podell S."/>
            <person name="Pinowska A."/>
            <person name="Traller J.C."/>
            <person name="Smith S.R."/>
            <person name="McClure R."/>
            <person name="Beliaev A."/>
            <person name="Bohutskyi P."/>
            <person name="Hill E.A."/>
            <person name="Rabines A."/>
            <person name="Zheng H."/>
            <person name="Allen L.Z."/>
            <person name="Kuo A."/>
            <person name="Grigoriev I.V."/>
            <person name="Allen A.E."/>
            <person name="Hazlebeck D."/>
            <person name="Allen E.E."/>
        </authorList>
    </citation>
    <scope>NUCLEOTIDE SEQUENCE</scope>
    <source>
        <strain evidence="2">Hildebrandi</strain>
    </source>
</reference>